<keyword evidence="2" id="KW-1185">Reference proteome</keyword>
<dbReference type="EMBL" id="BTFZ01000003">
    <property type="protein sequence ID" value="GMM34687.1"/>
    <property type="molecule type" value="Genomic_DNA"/>
</dbReference>
<name>A0AAV5QJF1_9ASCO</name>
<dbReference type="Proteomes" id="UP001360560">
    <property type="component" value="Unassembled WGS sequence"/>
</dbReference>
<evidence type="ECO:0000313" key="1">
    <source>
        <dbReference type="EMBL" id="GMM34687.1"/>
    </source>
</evidence>
<dbReference type="AlphaFoldDB" id="A0AAV5QJF1"/>
<evidence type="ECO:0008006" key="3">
    <source>
        <dbReference type="Google" id="ProtNLM"/>
    </source>
</evidence>
<dbReference type="RefSeq" id="XP_064851687.1">
    <property type="nucleotide sequence ID" value="XM_064995615.1"/>
</dbReference>
<sequence>MSELEEYLNDSLSRLYTLEPSSIHDGLQRLDALLGQLCVQTNNHKKSKMLSQYKDGRNLKSQYNHLKRWKVPDEDDAIFGEFIKLQNSFEYNIATGMIFCLNQFNIKTNNKGNIYPQEFILLAHKVLQGVLLLHPESRNLFFREANMKLLLSFLVNYKHYMPSVQCSAVQTFVCCLVRSVKNLRKFETLGGVEITCNLFNKKSTSKEVKLKILEFLFFYLIPETNINLEKSFEMDLDESVILNQSKHLYKDGYIRRTMKEKAANLKQYIANVDDLVQELVTSKPFGEMNIEW</sequence>
<proteinExistence type="predicted"/>
<accession>A0AAV5QJF1</accession>
<dbReference type="Pfam" id="PF08045">
    <property type="entry name" value="CDC14"/>
    <property type="match status" value="1"/>
</dbReference>
<reference evidence="1 2" key="1">
    <citation type="journal article" date="2023" name="Elife">
        <title>Identification of key yeast species and microbe-microbe interactions impacting larval growth of Drosophila in the wild.</title>
        <authorList>
            <person name="Mure A."/>
            <person name="Sugiura Y."/>
            <person name="Maeda R."/>
            <person name="Honda K."/>
            <person name="Sakurai N."/>
            <person name="Takahashi Y."/>
            <person name="Watada M."/>
            <person name="Katoh T."/>
            <person name="Gotoh A."/>
            <person name="Gotoh Y."/>
            <person name="Taniguchi I."/>
            <person name="Nakamura K."/>
            <person name="Hayashi T."/>
            <person name="Katayama T."/>
            <person name="Uemura T."/>
            <person name="Hattori Y."/>
        </authorList>
    </citation>
    <scope>NUCLEOTIDE SEQUENCE [LARGE SCALE GENOMIC DNA]</scope>
    <source>
        <strain evidence="1 2">SC-9</strain>
    </source>
</reference>
<comment type="caution">
    <text evidence="1">The sequence shown here is derived from an EMBL/GenBank/DDBJ whole genome shotgun (WGS) entry which is preliminary data.</text>
</comment>
<dbReference type="PANTHER" id="PTHR34065">
    <property type="entry name" value="CELL DIVISION CONTROL PROTEIN 14"/>
    <property type="match status" value="1"/>
</dbReference>
<dbReference type="GeneID" id="90072666"/>
<dbReference type="InterPro" id="IPR012535">
    <property type="entry name" value="Cell_div_Cdc14"/>
</dbReference>
<organism evidence="1 2">
    <name type="scientific">Saccharomycopsis crataegensis</name>
    <dbReference type="NCBI Taxonomy" id="43959"/>
    <lineage>
        <taxon>Eukaryota</taxon>
        <taxon>Fungi</taxon>
        <taxon>Dikarya</taxon>
        <taxon>Ascomycota</taxon>
        <taxon>Saccharomycotina</taxon>
        <taxon>Saccharomycetes</taxon>
        <taxon>Saccharomycopsidaceae</taxon>
        <taxon>Saccharomycopsis</taxon>
    </lineage>
</organism>
<gene>
    <name evidence="1" type="ORF">DASC09_020120</name>
</gene>
<protein>
    <recommendedName>
        <fullName evidence="3">Cell division control protein 14</fullName>
    </recommendedName>
</protein>
<evidence type="ECO:0000313" key="2">
    <source>
        <dbReference type="Proteomes" id="UP001360560"/>
    </source>
</evidence>
<dbReference type="PANTHER" id="PTHR34065:SF1">
    <property type="entry name" value="CELL DIVISION CONTROL PROTEIN 14"/>
    <property type="match status" value="1"/>
</dbReference>